<reference evidence="1 2" key="1">
    <citation type="submission" date="2019-04" db="EMBL/GenBank/DDBJ databases">
        <title>Streptomyces piniterrae sp. nov., a heliquinomycin-producing actinomycete isolated from rhizosphere soil of Pinus yunnanensis.</title>
        <authorList>
            <person name="Zhuang X."/>
            <person name="Zhao J."/>
        </authorList>
    </citation>
    <scope>NUCLEOTIDE SEQUENCE [LARGE SCALE GENOMIC DNA]</scope>
    <source>
        <strain evidence="2">jys28</strain>
    </source>
</reference>
<organism evidence="1 2">
    <name type="scientific">Streptomyces piniterrae</name>
    <dbReference type="NCBI Taxonomy" id="2571125"/>
    <lineage>
        <taxon>Bacteria</taxon>
        <taxon>Bacillati</taxon>
        <taxon>Actinomycetota</taxon>
        <taxon>Actinomycetes</taxon>
        <taxon>Kitasatosporales</taxon>
        <taxon>Streptomycetaceae</taxon>
        <taxon>Streptomyces</taxon>
    </lineage>
</organism>
<name>A0A4U0MT43_9ACTN</name>
<proteinExistence type="predicted"/>
<evidence type="ECO:0000313" key="2">
    <source>
        <dbReference type="Proteomes" id="UP000308697"/>
    </source>
</evidence>
<dbReference type="EMBL" id="SUMB01000013">
    <property type="protein sequence ID" value="TJZ44115.1"/>
    <property type="molecule type" value="Genomic_DNA"/>
</dbReference>
<evidence type="ECO:0000313" key="1">
    <source>
        <dbReference type="EMBL" id="TJZ44115.1"/>
    </source>
</evidence>
<dbReference type="Proteomes" id="UP000308697">
    <property type="component" value="Unassembled WGS sequence"/>
</dbReference>
<keyword evidence="2" id="KW-1185">Reference proteome</keyword>
<accession>A0A4U0MT43</accession>
<dbReference type="AlphaFoldDB" id="A0A4U0MT43"/>
<gene>
    <name evidence="1" type="ORF">FCH28_31440</name>
</gene>
<evidence type="ECO:0008006" key="3">
    <source>
        <dbReference type="Google" id="ProtNLM"/>
    </source>
</evidence>
<comment type="caution">
    <text evidence="1">The sequence shown here is derived from an EMBL/GenBank/DDBJ whole genome shotgun (WGS) entry which is preliminary data.</text>
</comment>
<dbReference type="RefSeq" id="WP_136743579.1">
    <property type="nucleotide sequence ID" value="NZ_SUMB01000013.1"/>
</dbReference>
<sequence>MARGRRGGSGGEEFRPAFHPAGFDHELRAVVEDLRVGRWMTTRDLLARTGAHWALRTSRSQVLSAVAAGSHTVEAWLTEEPHSADARMMRARVAVARATQAHGQQHPRTGELTTEARQAGRLAAHAAPDDPVPWICLLGLARLDVRRELPEHRERPWELMLPAGPWGLLYEVYVRDRFNREAYHRMLQYFHSLSGVSPAAAIDFARWVVSWAPEQSPLRVLPLYACAEHYHRRRRQGSDDPLLYRQWARDPIVQDIDRALSWFHHTPPGSRSVLDLNHLAHALWAGRRYAQSAPVFAALGPYATRFPWAYMADDPSAPDAAETVFLKARRTAQVP</sequence>
<dbReference type="OrthoDB" id="4312942at2"/>
<protein>
    <recommendedName>
        <fullName evidence="3">DUF4034 domain-containing protein</fullName>
    </recommendedName>
</protein>